<evidence type="ECO:0000313" key="3">
    <source>
        <dbReference type="Proteomes" id="UP001576774"/>
    </source>
</evidence>
<dbReference type="Proteomes" id="UP001576774">
    <property type="component" value="Unassembled WGS sequence"/>
</dbReference>
<reference evidence="2 3" key="1">
    <citation type="submission" date="2024-09" db="EMBL/GenBank/DDBJ databases">
        <title>Floridaenema gen nov. (Aerosakkonemataceae, Aerosakkonematales ord. nov., Cyanobacteria) from benthic tropical and subtropical fresh waters, with the description of four new species.</title>
        <authorList>
            <person name="Moretto J.A."/>
            <person name="Berthold D.E."/>
            <person name="Lefler F.W."/>
            <person name="Huang I.-S."/>
            <person name="Laughinghouse H. IV."/>
        </authorList>
    </citation>
    <scope>NUCLEOTIDE SEQUENCE [LARGE SCALE GENOMIC DNA]</scope>
    <source>
        <strain evidence="2 3">BLCC-F46</strain>
    </source>
</reference>
<dbReference type="EMBL" id="JBHFNQ010000038">
    <property type="protein sequence ID" value="MFB2876082.1"/>
    <property type="molecule type" value="Genomic_DNA"/>
</dbReference>
<evidence type="ECO:0000313" key="2">
    <source>
        <dbReference type="EMBL" id="MFB2876082.1"/>
    </source>
</evidence>
<comment type="caution">
    <text evidence="2">The sequence shown here is derived from an EMBL/GenBank/DDBJ whole genome shotgun (WGS) entry which is preliminary data.</text>
</comment>
<feature type="region of interest" description="Disordered" evidence="1">
    <location>
        <begin position="235"/>
        <end position="273"/>
    </location>
</feature>
<gene>
    <name evidence="2" type="ORF">ACE1CC_04240</name>
</gene>
<keyword evidence="3" id="KW-1185">Reference proteome</keyword>
<name>A0ABV4WZY0_9CYAN</name>
<organism evidence="2 3">
    <name type="scientific">Floridaenema aerugineum BLCC-F46</name>
    <dbReference type="NCBI Taxonomy" id="3153654"/>
    <lineage>
        <taxon>Bacteria</taxon>
        <taxon>Bacillati</taxon>
        <taxon>Cyanobacteriota</taxon>
        <taxon>Cyanophyceae</taxon>
        <taxon>Oscillatoriophycideae</taxon>
        <taxon>Aerosakkonematales</taxon>
        <taxon>Aerosakkonemataceae</taxon>
        <taxon>Floridanema</taxon>
        <taxon>Floridanema aerugineum</taxon>
    </lineage>
</organism>
<dbReference type="RefSeq" id="WP_413269224.1">
    <property type="nucleotide sequence ID" value="NZ_JBHFNQ010000038.1"/>
</dbReference>
<evidence type="ECO:0000256" key="1">
    <source>
        <dbReference type="SAM" id="MobiDB-lite"/>
    </source>
</evidence>
<protein>
    <submittedName>
        <fullName evidence="2">Uncharacterized protein</fullName>
    </submittedName>
</protein>
<sequence>MTTDSPQELLFQAVGILPGKVTFTEEDKAATVTVAGRKYPLLYIPTKKGLKAFEALKKQIETTGNNELRLILYPKVIHFPRKDKPHQITFQLVGFDNGSSEGICRSLNDFEFKISGLWQFIPVCQVPCISVFKNFTPERLELVKKSPVYKRVRFMKGSHLPIFWKDAPMRPFRFNPKLDKEEQGKPMFVSIKAKFLPQRNVFGFDSLLTLPQSEVPQFFKASKKMKTEALQQIKEFKKSTSSEESNDTEITKLPPSPKPKLQLSDRGTTTKNP</sequence>
<proteinExistence type="predicted"/>
<accession>A0ABV4WZY0</accession>